<feature type="signal peptide" evidence="1">
    <location>
        <begin position="1"/>
        <end position="21"/>
    </location>
</feature>
<accession>A0A926QMU2</accession>
<dbReference type="AlphaFoldDB" id="A0A926QMU2"/>
<dbReference type="PROSITE" id="PS51257">
    <property type="entry name" value="PROKAR_LIPOPROTEIN"/>
    <property type="match status" value="1"/>
</dbReference>
<proteinExistence type="predicted"/>
<dbReference type="Proteomes" id="UP000650466">
    <property type="component" value="Unassembled WGS sequence"/>
</dbReference>
<feature type="chain" id="PRO_5038602840" evidence="1">
    <location>
        <begin position="22"/>
        <end position="560"/>
    </location>
</feature>
<dbReference type="PANTHER" id="PTHR43649:SF12">
    <property type="entry name" value="DIACETYLCHITOBIOSE BINDING PROTEIN DASA"/>
    <property type="match status" value="1"/>
</dbReference>
<name>A0A926QMU2_9BACL</name>
<sequence length="560" mass="61743">MIKKTVISLLSTLLIAIPVLAGCSKNDAGSDNKAGSTSNQAATADAKKNPVNLKIFMVGDPELDWNKNKFTQEMNEKLNAKLDIQINSFETVKDKRQLAITSGDYPDVFMLNWSDLISPAEQMKLGQQGVLIPLNDLIDKYAPNIKKRMAEIPTYKSGVTAPDGNIYVLPPINECYHCFIGAKMWVNSEWLKKLNMEVPKTTDDFKKMLEAFKNTDLNGNGQKDEVPLSGSKDNRVDMPLMNAFTYADYGNCSSSKDPCYLTVSNGKVEMSAIKPEFKAGLEYLASLYAEGLIDLGAYTQDNPAYKRLANRDGIATIGVGAALHPYVFIGPDNPINTQYEPIPPLKGPNGVQLTAYGGYKGIGSGAFAITNKANKDQQIAAIKLADFLATDEGTTRETMGEKGVQWNDGTASDLDLDGKQAKYKPIPLKGDESKKLNNAWGEVGPFVKTKAYRASWAADQNTKTPAGYELRLYQATKLYDPFKPKETLPGSLYIDPAALDEYGLLVTNINKYVDENIIKFITGNKKLATDWDAYVEGFKKLKLDRYLELTQKALDSSKKN</sequence>
<protein>
    <submittedName>
        <fullName evidence="2">Extracellular solute-binding protein</fullName>
    </submittedName>
</protein>
<dbReference type="SUPFAM" id="SSF53850">
    <property type="entry name" value="Periplasmic binding protein-like II"/>
    <property type="match status" value="1"/>
</dbReference>
<reference evidence="2" key="1">
    <citation type="submission" date="2020-09" db="EMBL/GenBank/DDBJ databases">
        <title>Draft Genome Sequence of Paenibacillus sp. WST5.</title>
        <authorList>
            <person name="Bao Z."/>
        </authorList>
    </citation>
    <scope>NUCLEOTIDE SEQUENCE</scope>
    <source>
        <strain evidence="2">WST5</strain>
    </source>
</reference>
<gene>
    <name evidence="2" type="ORF">ICC18_28825</name>
</gene>
<dbReference type="InterPro" id="IPR050490">
    <property type="entry name" value="Bact_solute-bd_prot1"/>
</dbReference>
<dbReference type="RefSeq" id="WP_188177837.1">
    <property type="nucleotide sequence ID" value="NZ_JACVVD010000015.1"/>
</dbReference>
<dbReference type="EMBL" id="JACVVD010000015">
    <property type="protein sequence ID" value="MBD0384057.1"/>
    <property type="molecule type" value="Genomic_DNA"/>
</dbReference>
<organism evidence="2 3">
    <name type="scientific">Paenibacillus sedimenti</name>
    <dbReference type="NCBI Taxonomy" id="2770274"/>
    <lineage>
        <taxon>Bacteria</taxon>
        <taxon>Bacillati</taxon>
        <taxon>Bacillota</taxon>
        <taxon>Bacilli</taxon>
        <taxon>Bacillales</taxon>
        <taxon>Paenibacillaceae</taxon>
        <taxon>Paenibacillus</taxon>
    </lineage>
</organism>
<evidence type="ECO:0000256" key="1">
    <source>
        <dbReference type="SAM" id="SignalP"/>
    </source>
</evidence>
<keyword evidence="3" id="KW-1185">Reference proteome</keyword>
<evidence type="ECO:0000313" key="2">
    <source>
        <dbReference type="EMBL" id="MBD0384057.1"/>
    </source>
</evidence>
<keyword evidence="1" id="KW-0732">Signal</keyword>
<dbReference type="Gene3D" id="3.40.190.10">
    <property type="entry name" value="Periplasmic binding protein-like II"/>
    <property type="match status" value="2"/>
</dbReference>
<comment type="caution">
    <text evidence="2">The sequence shown here is derived from an EMBL/GenBank/DDBJ whole genome shotgun (WGS) entry which is preliminary data.</text>
</comment>
<dbReference type="PANTHER" id="PTHR43649">
    <property type="entry name" value="ARABINOSE-BINDING PROTEIN-RELATED"/>
    <property type="match status" value="1"/>
</dbReference>
<evidence type="ECO:0000313" key="3">
    <source>
        <dbReference type="Proteomes" id="UP000650466"/>
    </source>
</evidence>